<keyword evidence="2" id="KW-0732">Signal</keyword>
<accession>A0ABR8CK62</accession>
<keyword evidence="4" id="KW-1185">Reference proteome</keyword>
<reference evidence="3 4" key="1">
    <citation type="journal article" date="2020" name="ISME J.">
        <title>Comparative genomics reveals insights into cyanobacterial evolution and habitat adaptation.</title>
        <authorList>
            <person name="Chen M.Y."/>
            <person name="Teng W.K."/>
            <person name="Zhao L."/>
            <person name="Hu C.X."/>
            <person name="Zhou Y.K."/>
            <person name="Han B.P."/>
            <person name="Song L.R."/>
            <person name="Shu W.S."/>
        </authorList>
    </citation>
    <scope>NUCLEOTIDE SEQUENCE [LARGE SCALE GENOMIC DNA]</scope>
    <source>
        <strain evidence="3 4">FACHB-260</strain>
    </source>
</reference>
<feature type="compositionally biased region" description="Low complexity" evidence="1">
    <location>
        <begin position="40"/>
        <end position="53"/>
    </location>
</feature>
<gene>
    <name evidence="3" type="ORF">H6G18_01600</name>
</gene>
<dbReference type="Proteomes" id="UP000607281">
    <property type="component" value="Unassembled WGS sequence"/>
</dbReference>
<sequence length="462" mass="49931">MYKGLRSQLLLLLTFCLFTSLLPASGSVLCSAVAYEKYETGGSNSTNGRTGRNGLDGDNQTLFADGSPVNLDLSGQDGEDGEDGARGNRPYCGNQPNNPNYDIHARNGGAGGDGGRGGDGGNGGLLTVYYTNLADLRKIFVRGTPGDGGRGGRGGNGTVGCRCRRRSWEIETCQGTPGNADYKCTKKRYRCYDGKDGRDGSDGRDGEKGRLGILSIVNSKEPLAPETPTVTINLAELAGKKLNLSKNKWNIRQGAGSLLAPGSVIADEYREFAQRLEETLQIVWQEKQPNGNFSNQTLKVSLNNNKQVEISFPEDLWLAGSTSTQANLTTFTVNHAIPKKDVTRLAVAEFADAGENLNLKIVDLAAKSDALQTQFQVKFRARDNYGGFSDYKTVYAGDIPSQFVTRDYNRFTLALGKLKIPSEALSPGVNVDIEVVATRSLGERSAKQTISWQGTIRKKRTN</sequence>
<protein>
    <submittedName>
        <fullName evidence="3">Collagen-like protein</fullName>
    </submittedName>
</protein>
<dbReference type="EMBL" id="JACJRF010000002">
    <property type="protein sequence ID" value="MBD2342843.1"/>
    <property type="molecule type" value="Genomic_DNA"/>
</dbReference>
<feature type="chain" id="PRO_5047251140" evidence="2">
    <location>
        <begin position="27"/>
        <end position="462"/>
    </location>
</feature>
<comment type="caution">
    <text evidence="3">The sequence shown here is derived from an EMBL/GenBank/DDBJ whole genome shotgun (WGS) entry which is preliminary data.</text>
</comment>
<name>A0ABR8CK62_9NOST</name>
<organism evidence="3 4">
    <name type="scientific">Anabaena subtropica FACHB-260</name>
    <dbReference type="NCBI Taxonomy" id="2692884"/>
    <lineage>
        <taxon>Bacteria</taxon>
        <taxon>Bacillati</taxon>
        <taxon>Cyanobacteriota</taxon>
        <taxon>Cyanophyceae</taxon>
        <taxon>Nostocales</taxon>
        <taxon>Nostocaceae</taxon>
        <taxon>Anabaena</taxon>
    </lineage>
</organism>
<evidence type="ECO:0000256" key="1">
    <source>
        <dbReference type="SAM" id="MobiDB-lite"/>
    </source>
</evidence>
<evidence type="ECO:0000313" key="3">
    <source>
        <dbReference type="EMBL" id="MBD2342843.1"/>
    </source>
</evidence>
<evidence type="ECO:0000256" key="2">
    <source>
        <dbReference type="SAM" id="SignalP"/>
    </source>
</evidence>
<feature type="region of interest" description="Disordered" evidence="1">
    <location>
        <begin position="40"/>
        <end position="116"/>
    </location>
</feature>
<proteinExistence type="predicted"/>
<evidence type="ECO:0000313" key="4">
    <source>
        <dbReference type="Proteomes" id="UP000607281"/>
    </source>
</evidence>
<dbReference type="RefSeq" id="WP_190405329.1">
    <property type="nucleotide sequence ID" value="NZ_JACJRF010000002.1"/>
</dbReference>
<feature type="signal peptide" evidence="2">
    <location>
        <begin position="1"/>
        <end position="26"/>
    </location>
</feature>